<reference evidence="3" key="1">
    <citation type="journal article" date="2015" name="Proc. Natl. Acad. Sci. U.S.A.">
        <title>Genome sequence of the Asian Tiger mosquito, Aedes albopictus, reveals insights into its biology, genetics, and evolution.</title>
        <authorList>
            <person name="Chen X.G."/>
            <person name="Jiang X."/>
            <person name="Gu J."/>
            <person name="Xu M."/>
            <person name="Wu Y."/>
            <person name="Deng Y."/>
            <person name="Zhang C."/>
            <person name="Bonizzoni M."/>
            <person name="Dermauw W."/>
            <person name="Vontas J."/>
            <person name="Armbruster P."/>
            <person name="Huang X."/>
            <person name="Yang Y."/>
            <person name="Zhang H."/>
            <person name="He W."/>
            <person name="Peng H."/>
            <person name="Liu Y."/>
            <person name="Wu K."/>
            <person name="Chen J."/>
            <person name="Lirakis M."/>
            <person name="Topalis P."/>
            <person name="Van Leeuwen T."/>
            <person name="Hall A.B."/>
            <person name="Jiang X."/>
            <person name="Thorpe C."/>
            <person name="Mueller R.L."/>
            <person name="Sun C."/>
            <person name="Waterhouse R.M."/>
            <person name="Yan G."/>
            <person name="Tu Z.J."/>
            <person name="Fang X."/>
            <person name="James A.A."/>
        </authorList>
    </citation>
    <scope>NUCLEOTIDE SEQUENCE [LARGE SCALE GENOMIC DNA]</scope>
    <source>
        <strain evidence="3">Foshan</strain>
    </source>
</reference>
<evidence type="ECO:0008006" key="4">
    <source>
        <dbReference type="Google" id="ProtNLM"/>
    </source>
</evidence>
<dbReference type="RefSeq" id="XP_029717868.1">
    <property type="nucleotide sequence ID" value="XM_029862008.2"/>
</dbReference>
<protein>
    <recommendedName>
        <fullName evidence="4">Secreted protein</fullName>
    </recommendedName>
</protein>
<dbReference type="EnsemblMetazoa" id="AALFPA23_011530.R16355">
    <property type="protein sequence ID" value="AALFPA23_011530.P16355"/>
    <property type="gene ID" value="AALFPA23_011530"/>
</dbReference>
<proteinExistence type="predicted"/>
<feature type="region of interest" description="Disordered" evidence="1">
    <location>
        <begin position="288"/>
        <end position="321"/>
    </location>
</feature>
<reference evidence="2" key="2">
    <citation type="submission" date="2025-05" db="UniProtKB">
        <authorList>
            <consortium name="EnsemblMetazoa"/>
        </authorList>
    </citation>
    <scope>IDENTIFICATION</scope>
    <source>
        <strain evidence="2">Foshan</strain>
    </source>
</reference>
<feature type="compositionally biased region" description="Basic residues" evidence="1">
    <location>
        <begin position="305"/>
        <end position="321"/>
    </location>
</feature>
<dbReference type="Proteomes" id="UP000069940">
    <property type="component" value="Unassembled WGS sequence"/>
</dbReference>
<dbReference type="GeneID" id="115260733"/>
<evidence type="ECO:0000256" key="1">
    <source>
        <dbReference type="SAM" id="MobiDB-lite"/>
    </source>
</evidence>
<accession>A0ABM1YRK7</accession>
<evidence type="ECO:0000313" key="3">
    <source>
        <dbReference type="Proteomes" id="UP000069940"/>
    </source>
</evidence>
<evidence type="ECO:0000313" key="2">
    <source>
        <dbReference type="EnsemblMetazoa" id="AALFPA23_011530.P16355"/>
    </source>
</evidence>
<keyword evidence="3" id="KW-1185">Reference proteome</keyword>
<sequence>MDKSCEIIDLCVKSEKSDDTSTTIPFETNSDVDAQPQVPEIVENEICNINGTSNRERTEQWIHEQTTIIPPPLPPIESYPLENPICSINNRIKRDYTEQWVTEQRTIVTTPPKPLLTEGSLEQTTALETHGQDVVGAIPIEITELVNKECAIKLINHLVIYAFTKVTEADLHRKLISVTPDIDPQINYRTNIGFRCVYERCVVLFYEALLDLTEILHNFTPPHQEIVILWMYNTVENITKAHGVDSSFMRRERYLEVLLRDFSNSQSEIPDPRNIFFNICRKMQPTTMVPVGNQGPTMTSEGPPKPKRTRRPRTRKPKQTV</sequence>
<organism evidence="2 3">
    <name type="scientific">Aedes albopictus</name>
    <name type="common">Asian tiger mosquito</name>
    <name type="synonym">Stegomyia albopicta</name>
    <dbReference type="NCBI Taxonomy" id="7160"/>
    <lineage>
        <taxon>Eukaryota</taxon>
        <taxon>Metazoa</taxon>
        <taxon>Ecdysozoa</taxon>
        <taxon>Arthropoda</taxon>
        <taxon>Hexapoda</taxon>
        <taxon>Insecta</taxon>
        <taxon>Pterygota</taxon>
        <taxon>Neoptera</taxon>
        <taxon>Endopterygota</taxon>
        <taxon>Diptera</taxon>
        <taxon>Nematocera</taxon>
        <taxon>Culicoidea</taxon>
        <taxon>Culicidae</taxon>
        <taxon>Culicinae</taxon>
        <taxon>Aedini</taxon>
        <taxon>Aedes</taxon>
        <taxon>Stegomyia</taxon>
    </lineage>
</organism>
<name>A0ABM1YRK7_AEDAL</name>